<dbReference type="Pfam" id="PF03466">
    <property type="entry name" value="LysR_substrate"/>
    <property type="match status" value="1"/>
</dbReference>
<name>A0AA41ZA83_9SPHN</name>
<dbReference type="PRINTS" id="PR00039">
    <property type="entry name" value="HTHLYSR"/>
</dbReference>
<dbReference type="FunFam" id="1.10.10.10:FF:000001">
    <property type="entry name" value="LysR family transcriptional regulator"/>
    <property type="match status" value="1"/>
</dbReference>
<dbReference type="AlphaFoldDB" id="A0AA41ZA83"/>
<evidence type="ECO:0000256" key="1">
    <source>
        <dbReference type="ARBA" id="ARBA00009437"/>
    </source>
</evidence>
<dbReference type="PROSITE" id="PS50931">
    <property type="entry name" value="HTH_LYSR"/>
    <property type="match status" value="1"/>
</dbReference>
<dbReference type="Proteomes" id="UP001165565">
    <property type="component" value="Unassembled WGS sequence"/>
</dbReference>
<dbReference type="GO" id="GO:0006351">
    <property type="term" value="P:DNA-templated transcription"/>
    <property type="evidence" value="ECO:0007669"/>
    <property type="project" value="TreeGrafter"/>
</dbReference>
<dbReference type="FunFam" id="3.40.190.10:FF:000017">
    <property type="entry name" value="Glycine cleavage system transcriptional activator"/>
    <property type="match status" value="1"/>
</dbReference>
<dbReference type="InterPro" id="IPR058163">
    <property type="entry name" value="LysR-type_TF_proteobact-type"/>
</dbReference>
<dbReference type="PANTHER" id="PTHR30537:SF26">
    <property type="entry name" value="GLYCINE CLEAVAGE SYSTEM TRANSCRIPTIONAL ACTIVATOR"/>
    <property type="match status" value="1"/>
</dbReference>
<protein>
    <submittedName>
        <fullName evidence="6">Transcriptional regulator GcvA</fullName>
    </submittedName>
</protein>
<dbReference type="Gene3D" id="1.10.10.10">
    <property type="entry name" value="Winged helix-like DNA-binding domain superfamily/Winged helix DNA-binding domain"/>
    <property type="match status" value="1"/>
</dbReference>
<evidence type="ECO:0000259" key="5">
    <source>
        <dbReference type="PROSITE" id="PS50931"/>
    </source>
</evidence>
<dbReference type="Pfam" id="PF00126">
    <property type="entry name" value="HTH_1"/>
    <property type="match status" value="1"/>
</dbReference>
<dbReference type="InterPro" id="IPR036390">
    <property type="entry name" value="WH_DNA-bd_sf"/>
</dbReference>
<dbReference type="InterPro" id="IPR036388">
    <property type="entry name" value="WH-like_DNA-bd_sf"/>
</dbReference>
<organism evidence="6 7">
    <name type="scientific">Sphingomonas lycopersici</name>
    <dbReference type="NCBI Taxonomy" id="2951807"/>
    <lineage>
        <taxon>Bacteria</taxon>
        <taxon>Pseudomonadati</taxon>
        <taxon>Pseudomonadota</taxon>
        <taxon>Alphaproteobacteria</taxon>
        <taxon>Sphingomonadales</taxon>
        <taxon>Sphingomonadaceae</taxon>
        <taxon>Sphingomonas</taxon>
    </lineage>
</organism>
<comment type="similarity">
    <text evidence="1">Belongs to the LysR transcriptional regulatory family.</text>
</comment>
<dbReference type="InterPro" id="IPR000847">
    <property type="entry name" value="LysR_HTH_N"/>
</dbReference>
<keyword evidence="2" id="KW-0805">Transcription regulation</keyword>
<dbReference type="SUPFAM" id="SSF53850">
    <property type="entry name" value="Periplasmic binding protein-like II"/>
    <property type="match status" value="1"/>
</dbReference>
<dbReference type="RefSeq" id="WP_265267220.1">
    <property type="nucleotide sequence ID" value="NZ_JANFAV010000001.1"/>
</dbReference>
<keyword evidence="3" id="KW-0238">DNA-binding</keyword>
<evidence type="ECO:0000256" key="2">
    <source>
        <dbReference type="ARBA" id="ARBA00023015"/>
    </source>
</evidence>
<comment type="caution">
    <text evidence="6">The sequence shown here is derived from an EMBL/GenBank/DDBJ whole genome shotgun (WGS) entry which is preliminary data.</text>
</comment>
<accession>A0AA41ZA83</accession>
<dbReference type="SUPFAM" id="SSF46785">
    <property type="entry name" value="Winged helix' DNA-binding domain"/>
    <property type="match status" value="1"/>
</dbReference>
<dbReference type="GO" id="GO:0043565">
    <property type="term" value="F:sequence-specific DNA binding"/>
    <property type="evidence" value="ECO:0007669"/>
    <property type="project" value="TreeGrafter"/>
</dbReference>
<dbReference type="NCBIfam" id="NF008352">
    <property type="entry name" value="PRK11139.1"/>
    <property type="match status" value="1"/>
</dbReference>
<proteinExistence type="inferred from homology"/>
<keyword evidence="4" id="KW-0804">Transcription</keyword>
<feature type="domain" description="HTH lysR-type" evidence="5">
    <location>
        <begin position="10"/>
        <end position="67"/>
    </location>
</feature>
<dbReference type="EMBL" id="JANFAV010000001">
    <property type="protein sequence ID" value="MCW6533169.1"/>
    <property type="molecule type" value="Genomic_DNA"/>
</dbReference>
<reference evidence="6" key="1">
    <citation type="submission" date="2022-06" db="EMBL/GenBank/DDBJ databases">
        <title>Sphingomonas sp. nov. isolated from rhizosphere soil of tomato.</title>
        <authorList>
            <person name="Dong H."/>
            <person name="Gao R."/>
        </authorList>
    </citation>
    <scope>NUCLEOTIDE SEQUENCE</scope>
    <source>
        <strain evidence="6">MMSM24</strain>
    </source>
</reference>
<dbReference type="InterPro" id="IPR005119">
    <property type="entry name" value="LysR_subst-bd"/>
</dbReference>
<evidence type="ECO:0000256" key="4">
    <source>
        <dbReference type="ARBA" id="ARBA00023163"/>
    </source>
</evidence>
<evidence type="ECO:0000313" key="7">
    <source>
        <dbReference type="Proteomes" id="UP001165565"/>
    </source>
</evidence>
<evidence type="ECO:0000256" key="3">
    <source>
        <dbReference type="ARBA" id="ARBA00023125"/>
    </source>
</evidence>
<dbReference type="Gene3D" id="3.40.190.10">
    <property type="entry name" value="Periplasmic binding protein-like II"/>
    <property type="match status" value="2"/>
</dbReference>
<gene>
    <name evidence="6" type="primary">gcvA</name>
    <name evidence="6" type="ORF">NEE01_00070</name>
</gene>
<keyword evidence="7" id="KW-1185">Reference proteome</keyword>
<dbReference type="GO" id="GO:0003700">
    <property type="term" value="F:DNA-binding transcription factor activity"/>
    <property type="evidence" value="ECO:0007669"/>
    <property type="project" value="InterPro"/>
</dbReference>
<sequence>MNDAARRLLPPMAALHCFAAAARHGNFSAAGKEVGLTQSAVSRQIAHLESWLQMTLFERRGRRVVLSAEGSDYAEAITPALERIRRATARALERRPEQELSISTLPSFGMRWLAPRLPGLTERHPDLIVNFLARSDEFDFADESFDAAIHFGLPDWPHVEHDLLFREAAIPIASPRLLADHAVKTPADLARLPLLVQSSRRNAWSQWFTQAGVAVPAPAIGPSFEHFLMLAQAAAAGAGVALIPSFLIEPELRSGALVCPFDLPISGEQAYYLVYPPDRLANPMFRHFRDWIVREARGDRQEPVT</sequence>
<dbReference type="PANTHER" id="PTHR30537">
    <property type="entry name" value="HTH-TYPE TRANSCRIPTIONAL REGULATOR"/>
    <property type="match status" value="1"/>
</dbReference>
<evidence type="ECO:0000313" key="6">
    <source>
        <dbReference type="EMBL" id="MCW6533169.1"/>
    </source>
</evidence>